<keyword evidence="3" id="KW-0843">Virulence</keyword>
<keyword evidence="4" id="KW-1015">Disulfide bond</keyword>
<dbReference type="OMA" id="WRWEDEN"/>
<evidence type="ECO:0000256" key="1">
    <source>
        <dbReference type="ARBA" id="ARBA00022656"/>
    </source>
</evidence>
<evidence type="ECO:0000256" key="2">
    <source>
        <dbReference type="ARBA" id="ARBA00022729"/>
    </source>
</evidence>
<evidence type="ECO:0000256" key="3">
    <source>
        <dbReference type="ARBA" id="ARBA00023026"/>
    </source>
</evidence>
<protein>
    <submittedName>
        <fullName evidence="7">Heat-labile enterotoxin IIB, A chain</fullName>
    </submittedName>
</protein>
<dbReference type="Pfam" id="PF01375">
    <property type="entry name" value="Enterotoxin_a"/>
    <property type="match status" value="1"/>
</dbReference>
<evidence type="ECO:0000313" key="8">
    <source>
        <dbReference type="Proteomes" id="UP000002499"/>
    </source>
</evidence>
<sequence length="690" mass="77145">MRWGSIVPVAHLVLLGIGTSSAIPNVKRVIIGRVPKQPAKEVFRGDFRSPAEVAIDGGFRPRGDYANDDRAFSIYRHMGGEFWREDDSELSDEDSEEEWISAFVSVTTDVGTGASYGRWLYRIHATPNMIDPTAENENEPEIFALGGVPWSQVMGWYYVRLDGDGHALNPDAITAADFTPNPAYQGRYDQFALTTVEPRSRWRQHDRSYWTQFMNRPDVGPAVGFTGQFPLQLGTYSLEGLPGPSSANGETQINRPPAAAAQAPALNEDDIVVAAEFLRDHNAPCDVSGADPETQWLTLEADSTIARALARMQREGRPNQTLPSPIEEADEQIRIIIERLQRGQEPSTCQLVGECSGLSFSHKKRAAAPAGLSNLCQRIHRPTKDANGLDDATQNSEKCVLRSPINVKVQLSDATSAGSWDRLFLEIGKNPKYDKTQPHYLLKEAPDAGDLMSEDVDLADAYTMKAVTINDIKRVKLVSRLDTGRVASNELMLQDITITAKCAASPKVAEFHKAANEWFTSWGTEIKPTDWSWKKDCDRFKSLKFKWHLGGAVRAGTWDDLKLGVNRDHKVTAHDIQFAQSPAARDSGEMEINLKDTYGSATVPIEKVDYFRVYSTTRWPDSGEDEWELGGIRFTAQCEGYDKAVIMDKFGSDYNWHSRSNGKEMPVAASDWRWEDENLQTRHPFPREEL</sequence>
<dbReference type="EMBL" id="GL698564">
    <property type="protein sequence ID" value="EFY85860.1"/>
    <property type="molecule type" value="Genomic_DNA"/>
</dbReference>
<feature type="region of interest" description="Disordered" evidence="5">
    <location>
        <begin position="243"/>
        <end position="263"/>
    </location>
</feature>
<dbReference type="GO" id="GO:0090729">
    <property type="term" value="F:toxin activity"/>
    <property type="evidence" value="ECO:0007669"/>
    <property type="project" value="UniProtKB-KW"/>
</dbReference>
<keyword evidence="1" id="KW-0800">Toxin</keyword>
<dbReference type="SUPFAM" id="SSF56399">
    <property type="entry name" value="ADP-ribosylation"/>
    <property type="match status" value="1"/>
</dbReference>
<accession>E9EE21</accession>
<keyword evidence="8" id="KW-1185">Reference proteome</keyword>
<dbReference type="Proteomes" id="UP000002499">
    <property type="component" value="Unassembled WGS sequence"/>
</dbReference>
<feature type="signal peptide" evidence="6">
    <location>
        <begin position="1"/>
        <end position="22"/>
    </location>
</feature>
<reference evidence="7 8" key="1">
    <citation type="journal article" date="2011" name="PLoS Genet.">
        <title>Genome sequencing and comparative transcriptomics of the model entomopathogenic fungi Metarhizium anisopliae and M. acridum.</title>
        <authorList>
            <person name="Gao Q."/>
            <person name="Jin K."/>
            <person name="Ying S.H."/>
            <person name="Zhang Y."/>
            <person name="Xiao G."/>
            <person name="Shang Y."/>
            <person name="Duan Z."/>
            <person name="Hu X."/>
            <person name="Xie X.Q."/>
            <person name="Zhou G."/>
            <person name="Peng G."/>
            <person name="Luo Z."/>
            <person name="Huang W."/>
            <person name="Wang B."/>
            <person name="Fang W."/>
            <person name="Wang S."/>
            <person name="Zhong Y."/>
            <person name="Ma L.J."/>
            <person name="St Leger R.J."/>
            <person name="Zhao G.P."/>
            <person name="Pei Y."/>
            <person name="Feng M.G."/>
            <person name="Xia Y."/>
            <person name="Wang C."/>
        </authorList>
    </citation>
    <scope>NUCLEOTIDE SEQUENCE [LARGE SCALE GENOMIC DNA]</scope>
    <source>
        <strain evidence="7 8">CQMa 102</strain>
    </source>
</reference>
<proteinExistence type="predicted"/>
<dbReference type="eggNOG" id="ENOG502RMQ1">
    <property type="taxonomic scope" value="Eukaryota"/>
</dbReference>
<dbReference type="InterPro" id="IPR001144">
    <property type="entry name" value="Enterotoxin_A"/>
</dbReference>
<name>E9EE21_METAQ</name>
<dbReference type="OrthoDB" id="4924915at2759"/>
<feature type="compositionally biased region" description="Polar residues" evidence="5">
    <location>
        <begin position="245"/>
        <end position="254"/>
    </location>
</feature>
<gene>
    <name evidence="7" type="ORF">MAC_08119</name>
</gene>
<dbReference type="InParanoid" id="E9EE21"/>
<dbReference type="HOGENOM" id="CLU_381760_0_0_1"/>
<evidence type="ECO:0000256" key="5">
    <source>
        <dbReference type="SAM" id="MobiDB-lite"/>
    </source>
</evidence>
<dbReference type="PRINTS" id="PR00771">
    <property type="entry name" value="ENTEROTOXINA"/>
</dbReference>
<keyword evidence="2 6" id="KW-0732">Signal</keyword>
<evidence type="ECO:0000313" key="7">
    <source>
        <dbReference type="EMBL" id="EFY85860.1"/>
    </source>
</evidence>
<dbReference type="AlphaFoldDB" id="E9EE21"/>
<dbReference type="Gene3D" id="3.90.210.10">
    <property type="entry name" value="Heat-Labile Enterotoxin, subunit A"/>
    <property type="match status" value="1"/>
</dbReference>
<feature type="chain" id="PRO_5003239141" evidence="6">
    <location>
        <begin position="23"/>
        <end position="690"/>
    </location>
</feature>
<evidence type="ECO:0000256" key="4">
    <source>
        <dbReference type="ARBA" id="ARBA00023157"/>
    </source>
</evidence>
<organism evidence="8">
    <name type="scientific">Metarhizium acridum (strain CQMa 102)</name>
    <dbReference type="NCBI Taxonomy" id="655827"/>
    <lineage>
        <taxon>Eukaryota</taxon>
        <taxon>Fungi</taxon>
        <taxon>Dikarya</taxon>
        <taxon>Ascomycota</taxon>
        <taxon>Pezizomycotina</taxon>
        <taxon>Sordariomycetes</taxon>
        <taxon>Hypocreomycetidae</taxon>
        <taxon>Hypocreales</taxon>
        <taxon>Clavicipitaceae</taxon>
        <taxon>Metarhizium</taxon>
    </lineage>
</organism>
<evidence type="ECO:0000256" key="6">
    <source>
        <dbReference type="SAM" id="SignalP"/>
    </source>
</evidence>